<dbReference type="PANTHER" id="PTHR43649:SF34">
    <property type="entry name" value="ABC TRANSPORTER PERIPLASMIC-BINDING PROTEIN YCJN-RELATED"/>
    <property type="match status" value="1"/>
</dbReference>
<evidence type="ECO:0000256" key="4">
    <source>
        <dbReference type="SAM" id="SignalP"/>
    </source>
</evidence>
<dbReference type="PANTHER" id="PTHR43649">
    <property type="entry name" value="ARABINOSE-BINDING PROTEIN-RELATED"/>
    <property type="match status" value="1"/>
</dbReference>
<protein>
    <submittedName>
        <fullName evidence="5">ABC transporter substrate-binding protein</fullName>
    </submittedName>
</protein>
<keyword evidence="3 4" id="KW-0732">Signal</keyword>
<reference evidence="5" key="1">
    <citation type="submission" date="2021-10" db="EMBL/GenBank/DDBJ databases">
        <title>Streptomyces nigrumlapis sp.nov.,an antimicrobial producing actinobacterium isolated from Black Gobi rocks.</title>
        <authorList>
            <person name="Wen Y."/>
            <person name="Zhang W."/>
            <person name="Liu X.G."/>
        </authorList>
    </citation>
    <scope>NUCLEOTIDE SEQUENCE</scope>
    <source>
        <strain evidence="5">ST13-2-2</strain>
    </source>
</reference>
<dbReference type="Proteomes" id="UP000830115">
    <property type="component" value="Chromosome"/>
</dbReference>
<name>A0ABY4M4A4_9ACTN</name>
<gene>
    <name evidence="5" type="ORF">K9S39_10660</name>
</gene>
<evidence type="ECO:0000256" key="1">
    <source>
        <dbReference type="ARBA" id="ARBA00008520"/>
    </source>
</evidence>
<evidence type="ECO:0000313" key="5">
    <source>
        <dbReference type="EMBL" id="UQA92237.1"/>
    </source>
</evidence>
<dbReference type="CDD" id="cd14750">
    <property type="entry name" value="PBP2_TMBP"/>
    <property type="match status" value="1"/>
</dbReference>
<dbReference type="EMBL" id="CP086322">
    <property type="protein sequence ID" value="UQA92237.1"/>
    <property type="molecule type" value="Genomic_DNA"/>
</dbReference>
<dbReference type="InterPro" id="IPR006059">
    <property type="entry name" value="SBP"/>
</dbReference>
<dbReference type="RefSeq" id="WP_248863101.1">
    <property type="nucleotide sequence ID" value="NZ_CP086322.1"/>
</dbReference>
<dbReference type="SUPFAM" id="SSF53850">
    <property type="entry name" value="Periplasmic binding protein-like II"/>
    <property type="match status" value="1"/>
</dbReference>
<sequence length="423" mass="46155">MRWKRAAGRLLLVCSLLFAGQAGAQAGEPTLDTDRRGPLTLVTGGDLTGYLRGVLDGWNKRHPGEKVTLVELPDAADEVRAQMVTELRSGSDRFDVLNIDVAWTSEFAAAGWITPMDGGQFPLDRFLPPVVDTATFRGQLYAIPYITNAGLLYYRKDILDREGARPPRTWAELKHLAKTVAPKYGLDGYAGQFLPYEGLTANVGEAVQSAGGSVLAGEGTRVTVNSPAARRGLSFLLDGVREGWIPQRALAFKEEESRKAFEDGRLLFLRNWPYTYTLANAESSKVAGKFGAVPLPGPDGPGSSVLGGSNLAVNTHSRHQKSAADLISYLTSEPVQREVLTKGALPPVWADLYGEPQLVRRFPYLPTLKRSVLTARPRLKSPRYDQVSLAIQAVVHDALTHRRSTDATVARLTRELRAIVARG</sequence>
<evidence type="ECO:0000256" key="3">
    <source>
        <dbReference type="ARBA" id="ARBA00022729"/>
    </source>
</evidence>
<keyword evidence="6" id="KW-1185">Reference proteome</keyword>
<dbReference type="InterPro" id="IPR050490">
    <property type="entry name" value="Bact_solute-bd_prot1"/>
</dbReference>
<dbReference type="Gene3D" id="3.40.190.10">
    <property type="entry name" value="Periplasmic binding protein-like II"/>
    <property type="match status" value="2"/>
</dbReference>
<organism evidence="5 6">
    <name type="scientific">Streptomyces halobius</name>
    <dbReference type="NCBI Taxonomy" id="2879846"/>
    <lineage>
        <taxon>Bacteria</taxon>
        <taxon>Bacillati</taxon>
        <taxon>Actinomycetota</taxon>
        <taxon>Actinomycetes</taxon>
        <taxon>Kitasatosporales</taxon>
        <taxon>Streptomycetaceae</taxon>
        <taxon>Streptomyces</taxon>
    </lineage>
</organism>
<evidence type="ECO:0000313" key="6">
    <source>
        <dbReference type="Proteomes" id="UP000830115"/>
    </source>
</evidence>
<proteinExistence type="inferred from homology"/>
<feature type="chain" id="PRO_5046839922" evidence="4">
    <location>
        <begin position="25"/>
        <end position="423"/>
    </location>
</feature>
<feature type="signal peptide" evidence="4">
    <location>
        <begin position="1"/>
        <end position="24"/>
    </location>
</feature>
<evidence type="ECO:0000256" key="2">
    <source>
        <dbReference type="ARBA" id="ARBA00022448"/>
    </source>
</evidence>
<dbReference type="Pfam" id="PF01547">
    <property type="entry name" value="SBP_bac_1"/>
    <property type="match status" value="1"/>
</dbReference>
<comment type="similarity">
    <text evidence="1">Belongs to the bacterial solute-binding protein 1 family.</text>
</comment>
<accession>A0ABY4M4A4</accession>
<keyword evidence="2" id="KW-0813">Transport</keyword>